<feature type="compositionally biased region" description="Basic and acidic residues" evidence="5">
    <location>
        <begin position="544"/>
        <end position="555"/>
    </location>
</feature>
<feature type="region of interest" description="Disordered" evidence="5">
    <location>
        <begin position="751"/>
        <end position="793"/>
    </location>
</feature>
<dbReference type="GO" id="GO:0005634">
    <property type="term" value="C:nucleus"/>
    <property type="evidence" value="ECO:0007669"/>
    <property type="project" value="UniProtKB-SubCell"/>
</dbReference>
<feature type="compositionally biased region" description="Low complexity" evidence="5">
    <location>
        <begin position="516"/>
        <end position="528"/>
    </location>
</feature>
<dbReference type="CDD" id="cd11445">
    <property type="entry name" value="bHLH_AtPIF_like"/>
    <property type="match status" value="1"/>
</dbReference>
<dbReference type="InterPro" id="IPR011598">
    <property type="entry name" value="bHLH_dom"/>
</dbReference>
<feature type="domain" description="BHLH" evidence="6">
    <location>
        <begin position="579"/>
        <end position="628"/>
    </location>
</feature>
<keyword evidence="8" id="KW-1185">Reference proteome</keyword>
<feature type="compositionally biased region" description="Low complexity" evidence="5">
    <location>
        <begin position="306"/>
        <end position="316"/>
    </location>
</feature>
<dbReference type="InterPro" id="IPR036638">
    <property type="entry name" value="HLH_DNA-bd_sf"/>
</dbReference>
<evidence type="ECO:0000259" key="6">
    <source>
        <dbReference type="PROSITE" id="PS50888"/>
    </source>
</evidence>
<feature type="compositionally biased region" description="Polar residues" evidence="5">
    <location>
        <begin position="807"/>
        <end position="817"/>
    </location>
</feature>
<dbReference type="Pfam" id="PF00010">
    <property type="entry name" value="HLH"/>
    <property type="match status" value="1"/>
</dbReference>
<reference evidence="8" key="1">
    <citation type="journal article" date="2018" name="Gigascience">
        <title>Genome assembly of the Pink Ipe (Handroanthus impetiginosus, Bignoniaceae), a highly valued, ecologically keystone Neotropical timber forest tree.</title>
        <authorList>
            <person name="Silva-Junior O.B."/>
            <person name="Grattapaglia D."/>
            <person name="Novaes E."/>
            <person name="Collevatti R.G."/>
        </authorList>
    </citation>
    <scope>NUCLEOTIDE SEQUENCE [LARGE SCALE GENOMIC DNA]</scope>
    <source>
        <strain evidence="8">cv. UFG-1</strain>
    </source>
</reference>
<evidence type="ECO:0000256" key="4">
    <source>
        <dbReference type="ARBA" id="ARBA00023242"/>
    </source>
</evidence>
<evidence type="ECO:0000256" key="1">
    <source>
        <dbReference type="ARBA" id="ARBA00004123"/>
    </source>
</evidence>
<keyword evidence="4" id="KW-0539">Nucleus</keyword>
<dbReference type="PANTHER" id="PTHR46807">
    <property type="entry name" value="TRANSCRIPTION FACTOR PIF3"/>
    <property type="match status" value="1"/>
</dbReference>
<accession>A0A2G9GXL2</accession>
<feature type="region of interest" description="Disordered" evidence="5">
    <location>
        <begin position="516"/>
        <end position="587"/>
    </location>
</feature>
<feature type="compositionally biased region" description="Polar residues" evidence="5">
    <location>
        <begin position="291"/>
        <end position="305"/>
    </location>
</feature>
<evidence type="ECO:0000313" key="7">
    <source>
        <dbReference type="EMBL" id="PIN10019.1"/>
    </source>
</evidence>
<gene>
    <name evidence="7" type="ORF">CDL12_17391</name>
</gene>
<dbReference type="SMART" id="SM00353">
    <property type="entry name" value="HLH"/>
    <property type="match status" value="1"/>
</dbReference>
<keyword evidence="3" id="KW-0804">Transcription</keyword>
<sequence>MPLSEFLRMARGKLESGQKKPSPTDLLSRPNDELVELVWENGQIMMQGQSSRVTRSPAVNNLPSNTPKFREPSTSRIGKFGGVESILNDMSPVVPSGDLDLSQDDEMVPWLSYPMDGALAQDYGSELLPEISGVTANGMSTQNSFVSVDKRSSCDQTVSNLHSGGSTFKGSSSSSSSSSSSKARPIYPWLRHRQTSDALGSGASDVISNNTSNYPDAVFGSPSQGRDIVKDSTNTKMERQNTGPPSNLLNFFHFSRPAALVKANLQNSDRIPASVLQNSFVSVDKRSSCDQTVSNLHSGGSTFKGSSSSSSSSSSSKARPIYPWLRHRQTSDALGSGASDVISNNTSNYPDAVFGSPSQGRDIVKDSTNTKMERQNTGPPSNLLNFFHFSRPAALVKANLQNSDRIPASVSSGVEMLEVKEKGSTVGGSNLVRSAIFDQSNSIQKDIGIQVSSANVSMANSRQPMLKAPKESCPAERTDNLCRETSITNDMPVNVSNNTANSTKGVQDCEKTVEPVAASSSVGSGNSADRVSCEQTHNSKRKFRDMEESECRSDEIETESIGVKKPTPARGGTGSKRSRAAEVHNLSERRRRDRINEKMRALQELIPNCNKADKASMLDEAIEYLKTLQLQVQIMSMGAGLCMPPMMFPTGMQHMHPAHVPHFPPMGVGMGMGMGYGMGMVDMNGGSPGCPMFPVPHFPSPMSGPANFQRLQGPNLPVYGHPSHGLPTSVPRPPLVPLNTRLPVTSAVGLSASRNGNHNEVHNASPILNSGEPMTNTKSQLMNNGEAGSSTNHTCDKVQVTNETLDQPTAAQQNKQATDGRPPAGLAPTTAGDISKEPGCD</sequence>
<dbReference type="OrthoDB" id="690068at2759"/>
<dbReference type="InterPro" id="IPR044273">
    <property type="entry name" value="PIF3-like"/>
</dbReference>
<dbReference type="EMBL" id="NKXS01003351">
    <property type="protein sequence ID" value="PIN10019.1"/>
    <property type="molecule type" value="Genomic_DNA"/>
</dbReference>
<name>A0A2G9GXL2_9LAMI</name>
<dbReference type="STRING" id="429701.A0A2G9GXL2"/>
<feature type="region of interest" description="Disordered" evidence="5">
    <location>
        <begin position="155"/>
        <end position="184"/>
    </location>
</feature>
<evidence type="ECO:0000256" key="2">
    <source>
        <dbReference type="ARBA" id="ARBA00023015"/>
    </source>
</evidence>
<dbReference type="GO" id="GO:0010017">
    <property type="term" value="P:red or far-red light signaling pathway"/>
    <property type="evidence" value="ECO:0007669"/>
    <property type="project" value="UniProtKB-ARBA"/>
</dbReference>
<dbReference type="PROSITE" id="PS50888">
    <property type="entry name" value="BHLH"/>
    <property type="match status" value="1"/>
</dbReference>
<feature type="region of interest" description="Disordered" evidence="5">
    <location>
        <begin position="11"/>
        <end position="30"/>
    </location>
</feature>
<feature type="region of interest" description="Disordered" evidence="5">
    <location>
        <begin position="291"/>
        <end position="319"/>
    </location>
</feature>
<organism evidence="7 8">
    <name type="scientific">Handroanthus impetiginosus</name>
    <dbReference type="NCBI Taxonomy" id="429701"/>
    <lineage>
        <taxon>Eukaryota</taxon>
        <taxon>Viridiplantae</taxon>
        <taxon>Streptophyta</taxon>
        <taxon>Embryophyta</taxon>
        <taxon>Tracheophyta</taxon>
        <taxon>Spermatophyta</taxon>
        <taxon>Magnoliopsida</taxon>
        <taxon>eudicotyledons</taxon>
        <taxon>Gunneridae</taxon>
        <taxon>Pentapetalae</taxon>
        <taxon>asterids</taxon>
        <taxon>lamiids</taxon>
        <taxon>Lamiales</taxon>
        <taxon>Bignoniaceae</taxon>
        <taxon>Crescentiina</taxon>
        <taxon>Tabebuia alliance</taxon>
        <taxon>Handroanthus</taxon>
    </lineage>
</organism>
<dbReference type="PANTHER" id="PTHR46807:SF1">
    <property type="entry name" value="TRANSCRIPTION FACTOR PIF3"/>
    <property type="match status" value="1"/>
</dbReference>
<evidence type="ECO:0000256" key="5">
    <source>
        <dbReference type="SAM" id="MobiDB-lite"/>
    </source>
</evidence>
<keyword evidence="2" id="KW-0805">Transcription regulation</keyword>
<dbReference type="Proteomes" id="UP000231279">
    <property type="component" value="Unassembled WGS sequence"/>
</dbReference>
<feature type="compositionally biased region" description="Polar residues" evidence="5">
    <location>
        <begin position="155"/>
        <end position="170"/>
    </location>
</feature>
<feature type="compositionally biased region" description="Polar residues" evidence="5">
    <location>
        <begin position="766"/>
        <end position="793"/>
    </location>
</feature>
<protein>
    <submittedName>
        <fullName evidence="7">Transcriptional repressors of the hairy/E(Spl) family (Contains HLH)</fullName>
    </submittedName>
</protein>
<dbReference type="FunFam" id="4.10.280.10:FF:000004">
    <property type="entry name" value="Basic helix-loop-helix transcription factor"/>
    <property type="match status" value="1"/>
</dbReference>
<dbReference type="SUPFAM" id="SSF47459">
    <property type="entry name" value="HLH, helix-loop-helix DNA-binding domain"/>
    <property type="match status" value="1"/>
</dbReference>
<dbReference type="AlphaFoldDB" id="A0A2G9GXL2"/>
<feature type="region of interest" description="Disordered" evidence="5">
    <location>
        <begin position="807"/>
        <end position="841"/>
    </location>
</feature>
<comment type="subcellular location">
    <subcellularLocation>
        <location evidence="1">Nucleus</location>
    </subcellularLocation>
</comment>
<dbReference type="InterPro" id="IPR047265">
    <property type="entry name" value="PIF1-like_bHLH"/>
</dbReference>
<evidence type="ECO:0000313" key="8">
    <source>
        <dbReference type="Proteomes" id="UP000231279"/>
    </source>
</evidence>
<dbReference type="Gene3D" id="4.10.280.10">
    <property type="entry name" value="Helix-loop-helix DNA-binding domain"/>
    <property type="match status" value="1"/>
</dbReference>
<dbReference type="GO" id="GO:0046983">
    <property type="term" value="F:protein dimerization activity"/>
    <property type="evidence" value="ECO:0007669"/>
    <property type="project" value="InterPro"/>
</dbReference>
<evidence type="ECO:0000256" key="3">
    <source>
        <dbReference type="ARBA" id="ARBA00023163"/>
    </source>
</evidence>
<dbReference type="GO" id="GO:0003700">
    <property type="term" value="F:DNA-binding transcription factor activity"/>
    <property type="evidence" value="ECO:0007669"/>
    <property type="project" value="InterPro"/>
</dbReference>
<comment type="caution">
    <text evidence="7">The sequence shown here is derived from an EMBL/GenBank/DDBJ whole genome shotgun (WGS) entry which is preliminary data.</text>
</comment>
<feature type="compositionally biased region" description="Low complexity" evidence="5">
    <location>
        <begin position="171"/>
        <end position="181"/>
    </location>
</feature>
<proteinExistence type="predicted"/>